<dbReference type="OrthoDB" id="9762420at2"/>
<organism evidence="2 3">
    <name type="scientific">Roseibium marinum</name>
    <dbReference type="NCBI Taxonomy" id="281252"/>
    <lineage>
        <taxon>Bacteria</taxon>
        <taxon>Pseudomonadati</taxon>
        <taxon>Pseudomonadota</taxon>
        <taxon>Alphaproteobacteria</taxon>
        <taxon>Hyphomicrobiales</taxon>
        <taxon>Stappiaceae</taxon>
        <taxon>Roseibium</taxon>
    </lineage>
</organism>
<gene>
    <name evidence="2" type="ORF">CLV41_11089</name>
</gene>
<reference evidence="2 3" key="1">
    <citation type="submission" date="2018-01" db="EMBL/GenBank/DDBJ databases">
        <title>Genomic Encyclopedia of Archaeal and Bacterial Type Strains, Phase II (KMG-II): from individual species to whole genera.</title>
        <authorList>
            <person name="Goeker M."/>
        </authorList>
    </citation>
    <scope>NUCLEOTIDE SEQUENCE [LARGE SCALE GENOMIC DNA]</scope>
    <source>
        <strain evidence="2 3">DSM 17023</strain>
    </source>
</reference>
<accession>A0A2S3UN10</accession>
<evidence type="ECO:0000313" key="2">
    <source>
        <dbReference type="EMBL" id="POF29085.1"/>
    </source>
</evidence>
<evidence type="ECO:0000313" key="3">
    <source>
        <dbReference type="Proteomes" id="UP000236959"/>
    </source>
</evidence>
<dbReference type="AlphaFoldDB" id="A0A2S3UN10"/>
<feature type="domain" description="Gp5/Type VI secretion system Vgr protein OB-fold" evidence="1">
    <location>
        <begin position="9"/>
        <end position="76"/>
    </location>
</feature>
<dbReference type="Pfam" id="PF04717">
    <property type="entry name" value="Phage_base_V"/>
    <property type="match status" value="1"/>
</dbReference>
<proteinExistence type="predicted"/>
<dbReference type="SUPFAM" id="SSF69255">
    <property type="entry name" value="gp5 N-terminal domain-like"/>
    <property type="match status" value="1"/>
</dbReference>
<dbReference type="InterPro" id="IPR006531">
    <property type="entry name" value="Gp5/Vgr_OB"/>
</dbReference>
<keyword evidence="3" id="KW-1185">Reference proteome</keyword>
<protein>
    <recommendedName>
        <fullName evidence="1">Gp5/Type VI secretion system Vgr protein OB-fold domain-containing protein</fullName>
    </recommendedName>
</protein>
<evidence type="ECO:0000259" key="1">
    <source>
        <dbReference type="Pfam" id="PF04717"/>
    </source>
</evidence>
<sequence length="155" mass="16533">MADGYYGLYSATVQENTDPDGIGRVQLSAPQVFEPGETVWAKPLLPHGHFFIPETGDMVWLQFEGGELDNPVWVGTQILNGGWSVSAPGGDPTVRSIRSPTGHVVVMRDTAGAEAMEIFSPTRLTIRASGAITIEAPIVTINGRPVAPMPASFTI</sequence>
<dbReference type="EMBL" id="PPCN01000010">
    <property type="protein sequence ID" value="POF29085.1"/>
    <property type="molecule type" value="Genomic_DNA"/>
</dbReference>
<dbReference type="RefSeq" id="WP_103224244.1">
    <property type="nucleotide sequence ID" value="NZ_PPCN01000010.1"/>
</dbReference>
<name>A0A2S3UN10_9HYPH</name>
<comment type="caution">
    <text evidence="2">The sequence shown here is derived from an EMBL/GenBank/DDBJ whole genome shotgun (WGS) entry which is preliminary data.</text>
</comment>
<dbReference type="Proteomes" id="UP000236959">
    <property type="component" value="Unassembled WGS sequence"/>
</dbReference>